<dbReference type="EMBL" id="BOMV01000066">
    <property type="protein sequence ID" value="GIE98882.1"/>
    <property type="molecule type" value="Genomic_DNA"/>
</dbReference>
<feature type="region of interest" description="Disordered" evidence="1">
    <location>
        <begin position="1"/>
        <end position="48"/>
    </location>
</feature>
<protein>
    <submittedName>
        <fullName evidence="2">Uncharacterized protein</fullName>
    </submittedName>
</protein>
<proteinExistence type="predicted"/>
<feature type="compositionally biased region" description="Basic and acidic residues" evidence="1">
    <location>
        <begin position="23"/>
        <end position="34"/>
    </location>
</feature>
<dbReference type="RefSeq" id="WP_203785895.1">
    <property type="nucleotide sequence ID" value="NZ_BOMV01000066.1"/>
</dbReference>
<name>A0A919K402_9ACTN</name>
<evidence type="ECO:0000313" key="2">
    <source>
        <dbReference type="EMBL" id="GIE98882.1"/>
    </source>
</evidence>
<comment type="caution">
    <text evidence="2">The sequence shown here is derived from an EMBL/GenBank/DDBJ whole genome shotgun (WGS) entry which is preliminary data.</text>
</comment>
<organism evidence="2 3">
    <name type="scientific">Paractinoplanes rishiriensis</name>
    <dbReference type="NCBI Taxonomy" id="1050105"/>
    <lineage>
        <taxon>Bacteria</taxon>
        <taxon>Bacillati</taxon>
        <taxon>Actinomycetota</taxon>
        <taxon>Actinomycetes</taxon>
        <taxon>Micromonosporales</taxon>
        <taxon>Micromonosporaceae</taxon>
        <taxon>Paractinoplanes</taxon>
    </lineage>
</organism>
<gene>
    <name evidence="2" type="ORF">Ari01nite_63470</name>
</gene>
<accession>A0A919K402</accession>
<evidence type="ECO:0000256" key="1">
    <source>
        <dbReference type="SAM" id="MobiDB-lite"/>
    </source>
</evidence>
<reference evidence="2" key="1">
    <citation type="submission" date="2021-01" db="EMBL/GenBank/DDBJ databases">
        <title>Whole genome shotgun sequence of Actinoplanes rishiriensis NBRC 108556.</title>
        <authorList>
            <person name="Komaki H."/>
            <person name="Tamura T."/>
        </authorList>
    </citation>
    <scope>NUCLEOTIDE SEQUENCE</scope>
    <source>
        <strain evidence="2">NBRC 108556</strain>
    </source>
</reference>
<dbReference type="AlphaFoldDB" id="A0A919K402"/>
<keyword evidence="3" id="KW-1185">Reference proteome</keyword>
<dbReference type="Proteomes" id="UP000636960">
    <property type="component" value="Unassembled WGS sequence"/>
</dbReference>
<evidence type="ECO:0000313" key="3">
    <source>
        <dbReference type="Proteomes" id="UP000636960"/>
    </source>
</evidence>
<sequence length="48" mass="5363">MSNEILVGDERRFAVMDSSLPEPPDHDADVHESDQPEPEEVSDAILDQ</sequence>